<dbReference type="PANTHER" id="PTHR47055">
    <property type="entry name" value="DDE_TNP_1_7 DOMAIN-CONTAINING PROTEIN"/>
    <property type="match status" value="1"/>
</dbReference>
<dbReference type="InterPro" id="IPR052638">
    <property type="entry name" value="PiggyBac_TE-derived"/>
</dbReference>
<feature type="domain" description="PiggyBac transposable element-derived protein" evidence="1">
    <location>
        <begin position="2"/>
        <end position="185"/>
    </location>
</feature>
<dbReference type="EMBL" id="GEMB01004607">
    <property type="protein sequence ID" value="JAR98678.1"/>
    <property type="molecule type" value="Transcribed_RNA"/>
</dbReference>
<dbReference type="GO" id="GO:0043565">
    <property type="term" value="F:sequence-specific DNA binding"/>
    <property type="evidence" value="ECO:0007669"/>
    <property type="project" value="TreeGrafter"/>
</dbReference>
<protein>
    <submittedName>
        <fullName evidence="2">Ac transposable element derived 3</fullName>
    </submittedName>
</protein>
<name>A0A161MLV5_TRIIF</name>
<evidence type="ECO:0000313" key="2">
    <source>
        <dbReference type="EMBL" id="JAR98678.1"/>
    </source>
</evidence>
<dbReference type="PANTHER" id="PTHR47055:SF3">
    <property type="entry name" value="PHORBOL-ESTER_DAG-TYPE DOMAIN-CONTAINING PROTEIN"/>
    <property type="match status" value="1"/>
</dbReference>
<dbReference type="Pfam" id="PF13843">
    <property type="entry name" value="DDE_Tnp_1_7"/>
    <property type="match status" value="1"/>
</dbReference>
<organism evidence="2">
    <name type="scientific">Triatoma infestans</name>
    <name type="common">Assassin bug</name>
    <dbReference type="NCBI Taxonomy" id="30076"/>
    <lineage>
        <taxon>Eukaryota</taxon>
        <taxon>Metazoa</taxon>
        <taxon>Ecdysozoa</taxon>
        <taxon>Arthropoda</taxon>
        <taxon>Hexapoda</taxon>
        <taxon>Insecta</taxon>
        <taxon>Pterygota</taxon>
        <taxon>Neoptera</taxon>
        <taxon>Paraneoptera</taxon>
        <taxon>Hemiptera</taxon>
        <taxon>Heteroptera</taxon>
        <taxon>Panheteroptera</taxon>
        <taxon>Cimicomorpha</taxon>
        <taxon>Reduviidae</taxon>
        <taxon>Triatominae</taxon>
        <taxon>Triatoma</taxon>
    </lineage>
</organism>
<sequence length="185" mass="21566">LTGYLSPKYLRMFWETQSDTHNVLVSSSMRRNRFFEIQQYMNLADNTKHSPSDKKFYKVREYFTILDGNFRSNFELLATSHVSIDETMIPYYGKHSSKQHIHGKPIKFGYKLWSAATTSGYLITFEPYQGSINSKLPHQEELGLGAAVVLELHSRLPKFLGPYNLYFDRFFSSLKLMNALNKQKT</sequence>
<accession>A0A161MLV5</accession>
<evidence type="ECO:0000259" key="1">
    <source>
        <dbReference type="Pfam" id="PF13843"/>
    </source>
</evidence>
<dbReference type="InterPro" id="IPR029526">
    <property type="entry name" value="PGBD"/>
</dbReference>
<feature type="non-terminal residue" evidence="2">
    <location>
        <position position="185"/>
    </location>
</feature>
<reference evidence="2" key="1">
    <citation type="submission" date="2016-04" db="EMBL/GenBank/DDBJ databases">
        <authorList>
            <person name="Calderon-Fernandez G.M.Sr."/>
        </authorList>
    </citation>
    <scope>NUCLEOTIDE SEQUENCE</scope>
    <source>
        <strain evidence="2">Int1</strain>
        <tissue evidence="2">Integument</tissue>
    </source>
</reference>
<proteinExistence type="predicted"/>
<reference evidence="2" key="2">
    <citation type="journal article" date="2017" name="J. Med. Entomol.">
        <title>Transcriptome Analysis of the Triatoma infestans (Hemiptera: Reduviidae) Integument.</title>
        <authorList>
            <person name="Calderon-Fernandez G.M."/>
            <person name="Moriconi D.E."/>
            <person name="Dulbecco A.B."/>
            <person name="Juarez M.P."/>
        </authorList>
    </citation>
    <scope>NUCLEOTIDE SEQUENCE</scope>
    <source>
        <strain evidence="2">Int1</strain>
        <tissue evidence="2">Integument</tissue>
    </source>
</reference>
<feature type="non-terminal residue" evidence="2">
    <location>
        <position position="1"/>
    </location>
</feature>
<dbReference type="AlphaFoldDB" id="A0A161MLV5"/>